<accession>A0AA38PEQ9</accession>
<keyword evidence="2" id="KW-1185">Reference proteome</keyword>
<name>A0AA38PEQ9_9AGAR</name>
<protein>
    <submittedName>
        <fullName evidence="1">Uncharacterized protein</fullName>
    </submittedName>
</protein>
<comment type="caution">
    <text evidence="1">The sequence shown here is derived from an EMBL/GenBank/DDBJ whole genome shotgun (WGS) entry which is preliminary data.</text>
</comment>
<gene>
    <name evidence="1" type="ORF">F5878DRAFT_658395</name>
</gene>
<dbReference type="EMBL" id="MU806035">
    <property type="protein sequence ID" value="KAJ3841563.1"/>
    <property type="molecule type" value="Genomic_DNA"/>
</dbReference>
<evidence type="ECO:0000313" key="1">
    <source>
        <dbReference type="EMBL" id="KAJ3841563.1"/>
    </source>
</evidence>
<proteinExistence type="predicted"/>
<evidence type="ECO:0000313" key="2">
    <source>
        <dbReference type="Proteomes" id="UP001163846"/>
    </source>
</evidence>
<dbReference type="AlphaFoldDB" id="A0AA38PEQ9"/>
<reference evidence="1" key="1">
    <citation type="submission" date="2022-08" db="EMBL/GenBank/DDBJ databases">
        <authorList>
            <consortium name="DOE Joint Genome Institute"/>
            <person name="Min B."/>
            <person name="Riley R."/>
            <person name="Sierra-Patev S."/>
            <person name="Naranjo-Ortiz M."/>
            <person name="Looney B."/>
            <person name="Konkel Z."/>
            <person name="Slot J.C."/>
            <person name="Sakamoto Y."/>
            <person name="Steenwyk J.L."/>
            <person name="Rokas A."/>
            <person name="Carro J."/>
            <person name="Camarero S."/>
            <person name="Ferreira P."/>
            <person name="Molpeceres G."/>
            <person name="Ruiz-Duenas F.J."/>
            <person name="Serrano A."/>
            <person name="Henrissat B."/>
            <person name="Drula E."/>
            <person name="Hughes K.W."/>
            <person name="Mata J.L."/>
            <person name="Ishikawa N.K."/>
            <person name="Vargas-Isla R."/>
            <person name="Ushijima S."/>
            <person name="Smith C.A."/>
            <person name="Ahrendt S."/>
            <person name="Andreopoulos W."/>
            <person name="He G."/>
            <person name="Labutti K."/>
            <person name="Lipzen A."/>
            <person name="Ng V."/>
            <person name="Sandor L."/>
            <person name="Barry K."/>
            <person name="Martinez A.T."/>
            <person name="Xiao Y."/>
            <person name="Gibbons J.G."/>
            <person name="Terashima K."/>
            <person name="Hibbett D.S."/>
            <person name="Grigoriev I.V."/>
        </authorList>
    </citation>
    <scope>NUCLEOTIDE SEQUENCE</scope>
    <source>
        <strain evidence="1">TFB9207</strain>
    </source>
</reference>
<organism evidence="1 2">
    <name type="scientific">Lentinula raphanica</name>
    <dbReference type="NCBI Taxonomy" id="153919"/>
    <lineage>
        <taxon>Eukaryota</taxon>
        <taxon>Fungi</taxon>
        <taxon>Dikarya</taxon>
        <taxon>Basidiomycota</taxon>
        <taxon>Agaricomycotina</taxon>
        <taxon>Agaricomycetes</taxon>
        <taxon>Agaricomycetidae</taxon>
        <taxon>Agaricales</taxon>
        <taxon>Marasmiineae</taxon>
        <taxon>Omphalotaceae</taxon>
        <taxon>Lentinula</taxon>
    </lineage>
</organism>
<dbReference type="Proteomes" id="UP001163846">
    <property type="component" value="Unassembled WGS sequence"/>
</dbReference>
<sequence length="349" mass="38918">MSLCIMDLVEEGASPAKVDTIIRSVAKTLGVTITDSISSRTARRVVQQAAVASKIQAVDAVHHSAGAILSGDGTSHKGLNYESRHVHFVNPETNERQTLFLGLCLAPNHTSEEQLEGWVELIDEMHEAYMESPLGAKEPLDKREFYVKVVGMLTDHAADQKKLFSLFEKLKRSMEREVRGERVLKMVAPGEILQITIDLSAQAVEAAGGIAAWDALSNEERTRRNTELTADVIRHFGQRDFENLMPEQKAEVDFCIWCGCAMHKDLNAHKGAMAKAATYWDEKRKTPPIYLPNKDNEAASRLGNDAERARVQKISARGGIKLCELMGLLLKHKDSKRGQQERHSLYFEA</sequence>